<organism evidence="1 2">
    <name type="scientific">Choiromyces venosus 120613-1</name>
    <dbReference type="NCBI Taxonomy" id="1336337"/>
    <lineage>
        <taxon>Eukaryota</taxon>
        <taxon>Fungi</taxon>
        <taxon>Dikarya</taxon>
        <taxon>Ascomycota</taxon>
        <taxon>Pezizomycotina</taxon>
        <taxon>Pezizomycetes</taxon>
        <taxon>Pezizales</taxon>
        <taxon>Tuberaceae</taxon>
        <taxon>Choiromyces</taxon>
    </lineage>
</organism>
<name>A0A3N4JII9_9PEZI</name>
<protein>
    <submittedName>
        <fullName evidence="1">Uncharacterized protein</fullName>
    </submittedName>
</protein>
<keyword evidence="2" id="KW-1185">Reference proteome</keyword>
<evidence type="ECO:0000313" key="2">
    <source>
        <dbReference type="Proteomes" id="UP000276215"/>
    </source>
</evidence>
<dbReference type="Proteomes" id="UP000276215">
    <property type="component" value="Unassembled WGS sequence"/>
</dbReference>
<sequence length="146" mass="16705">MWIPRLNCSISAWMVVKELVEGMLWSMTLCQISSFLRPMAAGMVALIGSSIVRQWCLRIEVAGVLSLVIKKTWWLVVNSMVVIRGFLMLRSAIRSLLSYISQQATILSLAFLLRDNTYYPYCILSSSRILNTSYLTPRLSIDRCQY</sequence>
<reference evidence="1 2" key="1">
    <citation type="journal article" date="2018" name="Nat. Ecol. Evol.">
        <title>Pezizomycetes genomes reveal the molecular basis of ectomycorrhizal truffle lifestyle.</title>
        <authorList>
            <person name="Murat C."/>
            <person name="Payen T."/>
            <person name="Noel B."/>
            <person name="Kuo A."/>
            <person name="Morin E."/>
            <person name="Chen J."/>
            <person name="Kohler A."/>
            <person name="Krizsan K."/>
            <person name="Balestrini R."/>
            <person name="Da Silva C."/>
            <person name="Montanini B."/>
            <person name="Hainaut M."/>
            <person name="Levati E."/>
            <person name="Barry K.W."/>
            <person name="Belfiori B."/>
            <person name="Cichocki N."/>
            <person name="Clum A."/>
            <person name="Dockter R.B."/>
            <person name="Fauchery L."/>
            <person name="Guy J."/>
            <person name="Iotti M."/>
            <person name="Le Tacon F."/>
            <person name="Lindquist E.A."/>
            <person name="Lipzen A."/>
            <person name="Malagnac F."/>
            <person name="Mello A."/>
            <person name="Molinier V."/>
            <person name="Miyauchi S."/>
            <person name="Poulain J."/>
            <person name="Riccioni C."/>
            <person name="Rubini A."/>
            <person name="Sitrit Y."/>
            <person name="Splivallo R."/>
            <person name="Traeger S."/>
            <person name="Wang M."/>
            <person name="Zifcakova L."/>
            <person name="Wipf D."/>
            <person name="Zambonelli A."/>
            <person name="Paolocci F."/>
            <person name="Nowrousian M."/>
            <person name="Ottonello S."/>
            <person name="Baldrian P."/>
            <person name="Spatafora J.W."/>
            <person name="Henrissat B."/>
            <person name="Nagy L.G."/>
            <person name="Aury J.M."/>
            <person name="Wincker P."/>
            <person name="Grigoriev I.V."/>
            <person name="Bonfante P."/>
            <person name="Martin F.M."/>
        </authorList>
    </citation>
    <scope>NUCLEOTIDE SEQUENCE [LARGE SCALE GENOMIC DNA]</scope>
    <source>
        <strain evidence="1 2">120613-1</strain>
    </source>
</reference>
<gene>
    <name evidence="1" type="ORF">L873DRAFT_1065498</name>
</gene>
<dbReference type="EMBL" id="ML120399">
    <property type="protein sequence ID" value="RPA98033.1"/>
    <property type="molecule type" value="Genomic_DNA"/>
</dbReference>
<evidence type="ECO:0000313" key="1">
    <source>
        <dbReference type="EMBL" id="RPA98033.1"/>
    </source>
</evidence>
<accession>A0A3N4JII9</accession>
<dbReference type="AlphaFoldDB" id="A0A3N4JII9"/>
<proteinExistence type="predicted"/>